<feature type="domain" description="Thioesterase" evidence="2">
    <location>
        <begin position="267"/>
        <end position="340"/>
    </location>
</feature>
<proteinExistence type="inferred from homology"/>
<sequence length="357" mass="38853">GISDPVPDEFDAKKDTYSDIIRDLLKPLHISPGRVTCLVSVKPAVTNFYSGFHGGAIAAVAEAVSMACARTLVAKDKELFLGELSISYLSSATKNEEVIVDASVVRSGRNLSVIALEWKLKKTGRLVYTARATFYHTPTAVAKLYLLMGLVFRRDMNTKMAKPSGAFSSTAIISEDFPPQHLNQVVCFLHRVGISDPIPDRCNTKDYHSALIHGILKPLHIRKGRVTCLVSVKPAVAVIFRCLFSSFFVSTFAFHFVMNVQNIRGGFHGGAIAAVAETVSIACARTVLAEDKEIFLGELSISYLSAAPKNAELIGEGSVVKSGRNLSVIAVDFKLKETQQLAYTARATFYHTPIAKL</sequence>
<accession>A0A498KII4</accession>
<gene>
    <name evidence="3" type="ORF">DVH24_014555</name>
</gene>
<evidence type="ECO:0000256" key="1">
    <source>
        <dbReference type="ARBA" id="ARBA00008324"/>
    </source>
</evidence>
<dbReference type="InterPro" id="IPR006683">
    <property type="entry name" value="Thioestr_dom"/>
</dbReference>
<dbReference type="SUPFAM" id="SSF54637">
    <property type="entry name" value="Thioesterase/thiol ester dehydrase-isomerase"/>
    <property type="match status" value="2"/>
</dbReference>
<organism evidence="3 4">
    <name type="scientific">Malus domestica</name>
    <name type="common">Apple</name>
    <name type="synonym">Pyrus malus</name>
    <dbReference type="NCBI Taxonomy" id="3750"/>
    <lineage>
        <taxon>Eukaryota</taxon>
        <taxon>Viridiplantae</taxon>
        <taxon>Streptophyta</taxon>
        <taxon>Embryophyta</taxon>
        <taxon>Tracheophyta</taxon>
        <taxon>Spermatophyta</taxon>
        <taxon>Magnoliopsida</taxon>
        <taxon>eudicotyledons</taxon>
        <taxon>Gunneridae</taxon>
        <taxon>Pentapetalae</taxon>
        <taxon>rosids</taxon>
        <taxon>fabids</taxon>
        <taxon>Rosales</taxon>
        <taxon>Rosaceae</taxon>
        <taxon>Amygdaloideae</taxon>
        <taxon>Maleae</taxon>
        <taxon>Malus</taxon>
    </lineage>
</organism>
<dbReference type="InterPro" id="IPR039298">
    <property type="entry name" value="ACOT13"/>
</dbReference>
<dbReference type="InterPro" id="IPR029069">
    <property type="entry name" value="HotDog_dom_sf"/>
</dbReference>
<dbReference type="EMBL" id="RDQH01000327">
    <property type="protein sequence ID" value="RXI07989.1"/>
    <property type="molecule type" value="Genomic_DNA"/>
</dbReference>
<evidence type="ECO:0000259" key="2">
    <source>
        <dbReference type="Pfam" id="PF03061"/>
    </source>
</evidence>
<keyword evidence="4" id="KW-1185">Reference proteome</keyword>
<comment type="caution">
    <text evidence="3">The sequence shown here is derived from an EMBL/GenBank/DDBJ whole genome shotgun (WGS) entry which is preliminary data.</text>
</comment>
<feature type="non-terminal residue" evidence="3">
    <location>
        <position position="1"/>
    </location>
</feature>
<comment type="similarity">
    <text evidence="1">Belongs to the thioesterase PaaI family.</text>
</comment>
<dbReference type="Gene3D" id="3.10.129.10">
    <property type="entry name" value="Hotdog Thioesterase"/>
    <property type="match status" value="2"/>
</dbReference>
<protein>
    <recommendedName>
        <fullName evidence="2">Thioesterase domain-containing protein</fullName>
    </recommendedName>
</protein>
<dbReference type="PANTHER" id="PTHR21660">
    <property type="entry name" value="THIOESTERASE SUPERFAMILY MEMBER-RELATED"/>
    <property type="match status" value="1"/>
</dbReference>
<dbReference type="Proteomes" id="UP000290289">
    <property type="component" value="Chromosome 1"/>
</dbReference>
<dbReference type="STRING" id="3750.A0A498KII4"/>
<evidence type="ECO:0000313" key="4">
    <source>
        <dbReference type="Proteomes" id="UP000290289"/>
    </source>
</evidence>
<dbReference type="AlphaFoldDB" id="A0A498KII4"/>
<dbReference type="GO" id="GO:0047617">
    <property type="term" value="F:fatty acyl-CoA hydrolase activity"/>
    <property type="evidence" value="ECO:0007669"/>
    <property type="project" value="InterPro"/>
</dbReference>
<dbReference type="PANTHER" id="PTHR21660:SF12">
    <property type="entry name" value="OS07G0462700 PROTEIN"/>
    <property type="match status" value="1"/>
</dbReference>
<name>A0A498KII4_MALDO</name>
<dbReference type="CDD" id="cd03443">
    <property type="entry name" value="PaaI_thioesterase"/>
    <property type="match status" value="2"/>
</dbReference>
<reference evidence="3 4" key="1">
    <citation type="submission" date="2018-10" db="EMBL/GenBank/DDBJ databases">
        <title>A high-quality apple genome assembly.</title>
        <authorList>
            <person name="Hu J."/>
        </authorList>
    </citation>
    <scope>NUCLEOTIDE SEQUENCE [LARGE SCALE GENOMIC DNA]</scope>
    <source>
        <strain evidence="4">cv. HFTH1</strain>
        <tissue evidence="3">Young leaf</tissue>
    </source>
</reference>
<dbReference type="Pfam" id="PF03061">
    <property type="entry name" value="4HBT"/>
    <property type="match status" value="2"/>
</dbReference>
<evidence type="ECO:0000313" key="3">
    <source>
        <dbReference type="EMBL" id="RXI07989.1"/>
    </source>
</evidence>
<feature type="domain" description="Thioesterase" evidence="2">
    <location>
        <begin position="53"/>
        <end position="119"/>
    </location>
</feature>